<dbReference type="AlphaFoldDB" id="A0AAN8J6J0"/>
<dbReference type="EMBL" id="JAZGQO010000014">
    <property type="protein sequence ID" value="KAK6171227.1"/>
    <property type="molecule type" value="Genomic_DNA"/>
</dbReference>
<evidence type="ECO:0000313" key="2">
    <source>
        <dbReference type="EMBL" id="KAK6171227.1"/>
    </source>
</evidence>
<accession>A0AAN8J6J0</accession>
<feature type="compositionally biased region" description="Polar residues" evidence="1">
    <location>
        <begin position="229"/>
        <end position="243"/>
    </location>
</feature>
<evidence type="ECO:0000313" key="3">
    <source>
        <dbReference type="Proteomes" id="UP001347796"/>
    </source>
</evidence>
<dbReference type="Proteomes" id="UP001347796">
    <property type="component" value="Unassembled WGS sequence"/>
</dbReference>
<feature type="compositionally biased region" description="Acidic residues" evidence="1">
    <location>
        <begin position="121"/>
        <end position="141"/>
    </location>
</feature>
<protein>
    <submittedName>
        <fullName evidence="2">Uncharacterized protein</fullName>
    </submittedName>
</protein>
<feature type="compositionally biased region" description="Polar residues" evidence="1">
    <location>
        <begin position="251"/>
        <end position="261"/>
    </location>
</feature>
<name>A0AAN8J6J0_PATCE</name>
<feature type="compositionally biased region" description="Basic and acidic residues" evidence="1">
    <location>
        <begin position="158"/>
        <end position="172"/>
    </location>
</feature>
<organism evidence="2 3">
    <name type="scientific">Patella caerulea</name>
    <name type="common">Rayed Mediterranean limpet</name>
    <dbReference type="NCBI Taxonomy" id="87958"/>
    <lineage>
        <taxon>Eukaryota</taxon>
        <taxon>Metazoa</taxon>
        <taxon>Spiralia</taxon>
        <taxon>Lophotrochozoa</taxon>
        <taxon>Mollusca</taxon>
        <taxon>Gastropoda</taxon>
        <taxon>Patellogastropoda</taxon>
        <taxon>Patelloidea</taxon>
        <taxon>Patellidae</taxon>
        <taxon>Patella</taxon>
    </lineage>
</organism>
<comment type="caution">
    <text evidence="2">The sequence shown here is derived from an EMBL/GenBank/DDBJ whole genome shotgun (WGS) entry which is preliminary data.</text>
</comment>
<evidence type="ECO:0000256" key="1">
    <source>
        <dbReference type="SAM" id="MobiDB-lite"/>
    </source>
</evidence>
<feature type="region of interest" description="Disordered" evidence="1">
    <location>
        <begin position="75"/>
        <end position="268"/>
    </location>
</feature>
<feature type="compositionally biased region" description="Polar residues" evidence="1">
    <location>
        <begin position="187"/>
        <end position="201"/>
    </location>
</feature>
<keyword evidence="3" id="KW-1185">Reference proteome</keyword>
<sequence>MFAVDEQPEQFKNSKQKGSVLRIDHSKVHFANERLSENLHVDINELAANKHRQWMSRTSKIREIKETLQNYNTIQGESSLKKRKKLPPRPYTSSAYISKRGEISQAGNLTKLGPNIRIPQIDDDANSLSEDSDDSSFIDDDPFSKRRIKSAPAPTASQEDHLNNTNDVHGEGKPQISKSGPRKAFTKRSSPSPAFFTQTKSKTFKGPVSSEKRPRSTLVPGYSARRGQSAKTVSSVTIKTPSYQDKRGHSAKTSTDSSSENLPVDSKPRGRRLNVMCERTSSILSRRQLIAMTNVDRLIDERKKSNPREILQEVNRLYVQQLDQRVRMFVESLEKLKKKEAEKELLRTLRIKETFE</sequence>
<proteinExistence type="predicted"/>
<gene>
    <name evidence="2" type="ORF">SNE40_019462</name>
</gene>
<reference evidence="2 3" key="1">
    <citation type="submission" date="2024-01" db="EMBL/GenBank/DDBJ databases">
        <title>The genome of the rayed Mediterranean limpet Patella caerulea (Linnaeus, 1758).</title>
        <authorList>
            <person name="Anh-Thu Weber A."/>
            <person name="Halstead-Nussloch G."/>
        </authorList>
    </citation>
    <scope>NUCLEOTIDE SEQUENCE [LARGE SCALE GENOMIC DNA]</scope>
    <source>
        <strain evidence="2">AATW-2023a</strain>
        <tissue evidence="2">Whole specimen</tissue>
    </source>
</reference>